<feature type="transmembrane region" description="Helical" evidence="5">
    <location>
        <begin position="386"/>
        <end position="406"/>
    </location>
</feature>
<evidence type="ECO:0000256" key="2">
    <source>
        <dbReference type="ARBA" id="ARBA00022692"/>
    </source>
</evidence>
<dbReference type="PANTHER" id="PTHR11785">
    <property type="entry name" value="AMINO ACID TRANSPORTER"/>
    <property type="match status" value="1"/>
</dbReference>
<dbReference type="EMBL" id="CP002691">
    <property type="protein sequence ID" value="AEE54224.1"/>
    <property type="molecule type" value="Genomic_DNA"/>
</dbReference>
<organism evidence="6 7">
    <name type="scientific">Haliscomenobacter hydrossis (strain ATCC 27775 / DSM 1100 / LMG 10767 / O)</name>
    <dbReference type="NCBI Taxonomy" id="760192"/>
    <lineage>
        <taxon>Bacteria</taxon>
        <taxon>Pseudomonadati</taxon>
        <taxon>Bacteroidota</taxon>
        <taxon>Saprospiria</taxon>
        <taxon>Saprospirales</taxon>
        <taxon>Haliscomenobacteraceae</taxon>
        <taxon>Haliscomenobacter</taxon>
    </lineage>
</organism>
<sequence>MPNTNNSMQLAKAITLPTAIALIISSMIGSGVYKKVAPMSDTLQSPMLVMICWLLGGLISLAGAISNAEVASLLAGTGGEYRYYRTIYGKFFAFLFGWANFAVIKTAAIASIAYVFTQSFHSLFPLPELLPQWADVNIYGWFYPFQNLSVKLFTVLVIVLLTFVNIRGVKLGGEISKLLIILVLVGISTIVIFGLSSGQADWSRLSQPATGYVSLGWGGLVSAMFTAMLAAFWAYEGWNTIGYIGGEIQNPNRNLPIVLFWGVLTVIVVYFLANLTYLVLLPVDQLIEIKRSTNSIAAVEAIKSFWGAGGGYFISILILVTTLASTHTTILLAARTYFAMAGEGVFFKQAAVIHPKYQTPSKALIYQCIWTCMLVFSGSFDQLTDMLIFASFIFYGATTFGVFILRRTMPDAHRPYRVWGYPVVPIVFIVFCIILVGNTLINQPREALMGLGLIATGLPFYYTWRSRDVND</sequence>
<keyword evidence="3 5" id="KW-1133">Transmembrane helix</keyword>
<evidence type="ECO:0000313" key="6">
    <source>
        <dbReference type="EMBL" id="AEE54224.1"/>
    </source>
</evidence>
<keyword evidence="7" id="KW-1185">Reference proteome</keyword>
<dbReference type="OrthoDB" id="9810109at2"/>
<evidence type="ECO:0000256" key="1">
    <source>
        <dbReference type="ARBA" id="ARBA00004141"/>
    </source>
</evidence>
<name>F4KQ63_HALH1</name>
<feature type="transmembrane region" description="Helical" evidence="5">
    <location>
        <begin position="255"/>
        <end position="273"/>
    </location>
</feature>
<dbReference type="PANTHER" id="PTHR11785:SF512">
    <property type="entry name" value="SOBREMESA, ISOFORM B"/>
    <property type="match status" value="1"/>
</dbReference>
<evidence type="ECO:0000256" key="3">
    <source>
        <dbReference type="ARBA" id="ARBA00022989"/>
    </source>
</evidence>
<protein>
    <submittedName>
        <fullName evidence="6">Amino acid permease-associated region</fullName>
    </submittedName>
</protein>
<dbReference type="InterPro" id="IPR002293">
    <property type="entry name" value="AA/rel_permease1"/>
</dbReference>
<keyword evidence="2 5" id="KW-0812">Transmembrane</keyword>
<dbReference type="STRING" id="760192.Halhy_6405"/>
<feature type="transmembrane region" description="Helical" evidence="5">
    <location>
        <begin position="178"/>
        <end position="195"/>
    </location>
</feature>
<feature type="transmembrane region" description="Helical" evidence="5">
    <location>
        <begin position="418"/>
        <end position="441"/>
    </location>
</feature>
<evidence type="ECO:0000313" key="7">
    <source>
        <dbReference type="Proteomes" id="UP000008461"/>
    </source>
</evidence>
<dbReference type="Proteomes" id="UP000008461">
    <property type="component" value="Chromosome"/>
</dbReference>
<gene>
    <name evidence="6" type="ordered locus">Halhy_6405</name>
</gene>
<dbReference type="GO" id="GO:0016020">
    <property type="term" value="C:membrane"/>
    <property type="evidence" value="ECO:0007669"/>
    <property type="project" value="UniProtKB-SubCell"/>
</dbReference>
<dbReference type="PIRSF" id="PIRSF006060">
    <property type="entry name" value="AA_transporter"/>
    <property type="match status" value="1"/>
</dbReference>
<dbReference type="KEGG" id="hhy:Halhy_6405"/>
<dbReference type="AlphaFoldDB" id="F4KQ63"/>
<feature type="transmembrane region" description="Helical" evidence="5">
    <location>
        <begin position="45"/>
        <end position="65"/>
    </location>
</feature>
<proteinExistence type="predicted"/>
<feature type="transmembrane region" description="Helical" evidence="5">
    <location>
        <begin position="12"/>
        <end position="33"/>
    </location>
</feature>
<evidence type="ECO:0000256" key="4">
    <source>
        <dbReference type="ARBA" id="ARBA00023136"/>
    </source>
</evidence>
<feature type="transmembrane region" description="Helical" evidence="5">
    <location>
        <begin position="447"/>
        <end position="464"/>
    </location>
</feature>
<dbReference type="InterPro" id="IPR050598">
    <property type="entry name" value="AminoAcid_Transporter"/>
</dbReference>
<feature type="transmembrane region" description="Helical" evidence="5">
    <location>
        <begin position="215"/>
        <end position="235"/>
    </location>
</feature>
<feature type="transmembrane region" description="Helical" evidence="5">
    <location>
        <begin position="91"/>
        <end position="116"/>
    </location>
</feature>
<reference evidence="6 7" key="1">
    <citation type="journal article" date="2011" name="Stand. Genomic Sci.">
        <title>Complete genome sequence of Haliscomenobacter hydrossis type strain (O).</title>
        <authorList>
            <consortium name="US DOE Joint Genome Institute (JGI-PGF)"/>
            <person name="Daligault H."/>
            <person name="Lapidus A."/>
            <person name="Zeytun A."/>
            <person name="Nolan M."/>
            <person name="Lucas S."/>
            <person name="Del Rio T.G."/>
            <person name="Tice H."/>
            <person name="Cheng J.F."/>
            <person name="Tapia R."/>
            <person name="Han C."/>
            <person name="Goodwin L."/>
            <person name="Pitluck S."/>
            <person name="Liolios K."/>
            <person name="Pagani I."/>
            <person name="Ivanova N."/>
            <person name="Huntemann M."/>
            <person name="Mavromatis K."/>
            <person name="Mikhailova N."/>
            <person name="Pati A."/>
            <person name="Chen A."/>
            <person name="Palaniappan K."/>
            <person name="Land M."/>
            <person name="Hauser L."/>
            <person name="Brambilla E.M."/>
            <person name="Rohde M."/>
            <person name="Verbarg S."/>
            <person name="Goker M."/>
            <person name="Bristow J."/>
            <person name="Eisen J.A."/>
            <person name="Markowitz V."/>
            <person name="Hugenholtz P."/>
            <person name="Kyrpides N.C."/>
            <person name="Klenk H.P."/>
            <person name="Woyke T."/>
        </authorList>
    </citation>
    <scope>NUCLEOTIDE SEQUENCE [LARGE SCALE GENOMIC DNA]</scope>
    <source>
        <strain evidence="7">ATCC 27775 / DSM 1100 / LMG 10767 / O</strain>
    </source>
</reference>
<dbReference type="GO" id="GO:0015179">
    <property type="term" value="F:L-amino acid transmembrane transporter activity"/>
    <property type="evidence" value="ECO:0007669"/>
    <property type="project" value="TreeGrafter"/>
</dbReference>
<comment type="subcellular location">
    <subcellularLocation>
        <location evidence="1">Membrane</location>
        <topology evidence="1">Multi-pass membrane protein</topology>
    </subcellularLocation>
</comment>
<reference key="2">
    <citation type="submission" date="2011-04" db="EMBL/GenBank/DDBJ databases">
        <title>Complete sequence of chromosome of Haliscomenobacter hydrossis DSM 1100.</title>
        <authorList>
            <consortium name="US DOE Joint Genome Institute (JGI-PGF)"/>
            <person name="Lucas S."/>
            <person name="Han J."/>
            <person name="Lapidus A."/>
            <person name="Bruce D."/>
            <person name="Goodwin L."/>
            <person name="Pitluck S."/>
            <person name="Peters L."/>
            <person name="Kyrpides N."/>
            <person name="Mavromatis K."/>
            <person name="Ivanova N."/>
            <person name="Ovchinnikova G."/>
            <person name="Pagani I."/>
            <person name="Daligault H."/>
            <person name="Detter J.C."/>
            <person name="Han C."/>
            <person name="Land M."/>
            <person name="Hauser L."/>
            <person name="Markowitz V."/>
            <person name="Cheng J.-F."/>
            <person name="Hugenholtz P."/>
            <person name="Woyke T."/>
            <person name="Wu D."/>
            <person name="Verbarg S."/>
            <person name="Frueling A."/>
            <person name="Brambilla E."/>
            <person name="Klenk H.-P."/>
            <person name="Eisen J.A."/>
        </authorList>
    </citation>
    <scope>NUCLEOTIDE SEQUENCE</scope>
    <source>
        <strain>DSM 1100</strain>
    </source>
</reference>
<dbReference type="eggNOG" id="COG0531">
    <property type="taxonomic scope" value="Bacteria"/>
</dbReference>
<dbReference type="Gene3D" id="1.20.1740.10">
    <property type="entry name" value="Amino acid/polyamine transporter I"/>
    <property type="match status" value="1"/>
</dbReference>
<evidence type="ECO:0000256" key="5">
    <source>
        <dbReference type="SAM" id="Phobius"/>
    </source>
</evidence>
<accession>F4KQ63</accession>
<feature type="transmembrane region" description="Helical" evidence="5">
    <location>
        <begin position="312"/>
        <end position="334"/>
    </location>
</feature>
<dbReference type="HOGENOM" id="CLU_007946_3_4_10"/>
<feature type="transmembrane region" description="Helical" evidence="5">
    <location>
        <begin position="148"/>
        <end position="166"/>
    </location>
</feature>
<dbReference type="Pfam" id="PF13520">
    <property type="entry name" value="AA_permease_2"/>
    <property type="match status" value="1"/>
</dbReference>
<keyword evidence="4 5" id="KW-0472">Membrane</keyword>